<keyword evidence="12" id="KW-0732">Signal</keyword>
<keyword evidence="4 10" id="KW-1134">Transmembrane beta strand</keyword>
<keyword evidence="8 15" id="KW-0675">Receptor</keyword>
<dbReference type="Pfam" id="PF07715">
    <property type="entry name" value="Plug"/>
    <property type="match status" value="1"/>
</dbReference>
<gene>
    <name evidence="15" type="ORF">NX774_20180</name>
</gene>
<dbReference type="Gene3D" id="2.40.170.20">
    <property type="entry name" value="TonB-dependent receptor, beta-barrel domain"/>
    <property type="match status" value="1"/>
</dbReference>
<dbReference type="InterPro" id="IPR039426">
    <property type="entry name" value="TonB-dep_rcpt-like"/>
</dbReference>
<dbReference type="InterPro" id="IPR037066">
    <property type="entry name" value="Plug_dom_sf"/>
</dbReference>
<dbReference type="InterPro" id="IPR012910">
    <property type="entry name" value="Plug_dom"/>
</dbReference>
<evidence type="ECO:0000256" key="11">
    <source>
        <dbReference type="RuleBase" id="RU003357"/>
    </source>
</evidence>
<comment type="caution">
    <text evidence="15">The sequence shown here is derived from an EMBL/GenBank/DDBJ whole genome shotgun (WGS) entry which is preliminary data.</text>
</comment>
<keyword evidence="6 11" id="KW-0798">TonB box</keyword>
<dbReference type="PANTHER" id="PTHR47234:SF2">
    <property type="entry name" value="TONB-DEPENDENT RECEPTOR"/>
    <property type="match status" value="1"/>
</dbReference>
<evidence type="ECO:0000256" key="8">
    <source>
        <dbReference type="ARBA" id="ARBA00023170"/>
    </source>
</evidence>
<keyword evidence="5 10" id="KW-0812">Transmembrane</keyword>
<evidence type="ECO:0000256" key="7">
    <source>
        <dbReference type="ARBA" id="ARBA00023136"/>
    </source>
</evidence>
<evidence type="ECO:0000256" key="6">
    <source>
        <dbReference type="ARBA" id="ARBA00023077"/>
    </source>
</evidence>
<dbReference type="Pfam" id="PF00593">
    <property type="entry name" value="TonB_dep_Rec_b-barrel"/>
    <property type="match status" value="1"/>
</dbReference>
<dbReference type="PROSITE" id="PS52016">
    <property type="entry name" value="TONB_DEPENDENT_REC_3"/>
    <property type="match status" value="1"/>
</dbReference>
<evidence type="ECO:0000256" key="9">
    <source>
        <dbReference type="ARBA" id="ARBA00023237"/>
    </source>
</evidence>
<feature type="domain" description="TonB-dependent receptor plug" evidence="14">
    <location>
        <begin position="52"/>
        <end position="169"/>
    </location>
</feature>
<dbReference type="PANTHER" id="PTHR47234">
    <property type="match status" value="1"/>
</dbReference>
<reference evidence="15 16" key="1">
    <citation type="submission" date="2022-08" db="EMBL/GenBank/DDBJ databases">
        <title>Reclassification of Massilia species as members of the genera Telluria, Duganella, Pseudoduganella, Mokoshia gen. nov. and Zemynaea gen. nov. using orthogonal and non-orthogonal genome-based approaches.</title>
        <authorList>
            <person name="Bowman J.P."/>
        </authorList>
    </citation>
    <scope>NUCLEOTIDE SEQUENCE [LARGE SCALE GENOMIC DNA]</scope>
    <source>
        <strain evidence="15 16">JCM 31605</strain>
    </source>
</reference>
<evidence type="ECO:0000256" key="3">
    <source>
        <dbReference type="ARBA" id="ARBA00022448"/>
    </source>
</evidence>
<dbReference type="Proteomes" id="UP001206126">
    <property type="component" value="Unassembled WGS sequence"/>
</dbReference>
<feature type="signal peptide" evidence="12">
    <location>
        <begin position="1"/>
        <end position="24"/>
    </location>
</feature>
<dbReference type="EMBL" id="JANUHB010000005">
    <property type="protein sequence ID" value="MCS0810247.1"/>
    <property type="molecule type" value="Genomic_DNA"/>
</dbReference>
<evidence type="ECO:0000256" key="2">
    <source>
        <dbReference type="ARBA" id="ARBA00009810"/>
    </source>
</evidence>
<evidence type="ECO:0000256" key="1">
    <source>
        <dbReference type="ARBA" id="ARBA00004571"/>
    </source>
</evidence>
<dbReference type="RefSeq" id="WP_258824066.1">
    <property type="nucleotide sequence ID" value="NZ_JANUHB010000005.1"/>
</dbReference>
<keyword evidence="7 10" id="KW-0472">Membrane</keyword>
<organism evidence="15 16">
    <name type="scientific">Massilia agilis</name>
    <dbReference type="NCBI Taxonomy" id="1811226"/>
    <lineage>
        <taxon>Bacteria</taxon>
        <taxon>Pseudomonadati</taxon>
        <taxon>Pseudomonadota</taxon>
        <taxon>Betaproteobacteria</taxon>
        <taxon>Burkholderiales</taxon>
        <taxon>Oxalobacteraceae</taxon>
        <taxon>Telluria group</taxon>
        <taxon>Massilia</taxon>
    </lineage>
</organism>
<name>A0ABT2DG57_9BURK</name>
<keyword evidence="9 10" id="KW-0998">Cell outer membrane</keyword>
<proteinExistence type="inferred from homology"/>
<feature type="domain" description="TonB-dependent receptor-like beta-barrel" evidence="13">
    <location>
        <begin position="369"/>
        <end position="902"/>
    </location>
</feature>
<comment type="subcellular location">
    <subcellularLocation>
        <location evidence="1 10">Cell outer membrane</location>
        <topology evidence="1 10">Multi-pass membrane protein</topology>
    </subcellularLocation>
</comment>
<feature type="chain" id="PRO_5046781386" evidence="12">
    <location>
        <begin position="25"/>
        <end position="932"/>
    </location>
</feature>
<evidence type="ECO:0000256" key="12">
    <source>
        <dbReference type="SAM" id="SignalP"/>
    </source>
</evidence>
<dbReference type="Gene3D" id="2.170.130.10">
    <property type="entry name" value="TonB-dependent receptor, plug domain"/>
    <property type="match status" value="1"/>
</dbReference>
<keyword evidence="3 10" id="KW-0813">Transport</keyword>
<protein>
    <submittedName>
        <fullName evidence="15">TonB-dependent receptor</fullName>
    </submittedName>
</protein>
<evidence type="ECO:0000259" key="13">
    <source>
        <dbReference type="Pfam" id="PF00593"/>
    </source>
</evidence>
<sequence length="932" mass="100967">MQFTLKRSVIAVALTLGAAPLAFAQTSDDNTNNGSMQRVIVTGSNIKRIDGETASPVQVLKREDIKATGANTVRQVLDTITAFDSGTLKDDGSQTSFAKGASGASMRGLGKAATLVLVNGRRVSNYAYADGGQTTFVNVDAIPADAVERVEIMKDGASAVYGSDAMAGVINIITRNTYEGVRVSGSAERNESHHYGGQDTAAILGGKGDLERDGYNVFANLELYRRKEVYVSDVMGFYPAWFRQYVSPAFGDPSVYSFPGNLNEPAGAGHAAVRTAVASCPAAQRNSGGLCTSDLNGINPWSDPAERVNFFSQGRLKINNDLRAFAEVSYSRTKTTYHPLPYANSAGSPSTWFDGLKKISQSVAKPKLGVGNPANPYSFPVGIDYRFMDNVGMWEAPTTANQYRVMAGLNGSLRNGWEWEVAAGRIGADAKSRDRGPDRDAFPAAVASGEYKIGGPNTQDLLDRMFPTTGTDGKSSQDFADAKISGELMQLPAGPLSFAVGGDFRREHMYVKSTDNVVNAQIVGRGSLWIDGQRNLSALYAELSAPVTKKLEAEAAVRLDKADGFDSHVSPKVGLKYVATPSLMLRGTMAGGFRTPNIPETLGKVGLTGFFNSTLDPKRCDTATAIRDILKGGNSTDKSDATTAYNSGCLTSIPAMISANKNLVPETSRSLTLGFVFEPIKNTNFAVDYWRIERRNEISYRGPSYVLQRESNPDYAKLLVRNPVSEQDMRLAARANELSPGANLAFTAGTVQSLLIQYENFGKTETSGIDFDASTRVNFGSYGVLNLGMTNTLNLSYRQWDPDTQDYRPNIIGLRGSPRLVSVFSANWKKGDLSTTMRVSRSSATALNNDETDVTTWNEAGCTARIKPGADYPCYRRADVRTDLNFVYTGFKNLRLTMNIRNALLQSAPIDLRSTTYALRPRSVKIGAEYEF</sequence>
<evidence type="ECO:0000313" key="15">
    <source>
        <dbReference type="EMBL" id="MCS0810247.1"/>
    </source>
</evidence>
<comment type="similarity">
    <text evidence="2 10 11">Belongs to the TonB-dependent receptor family.</text>
</comment>
<evidence type="ECO:0000256" key="5">
    <source>
        <dbReference type="ARBA" id="ARBA00022692"/>
    </source>
</evidence>
<dbReference type="InterPro" id="IPR036942">
    <property type="entry name" value="Beta-barrel_TonB_sf"/>
</dbReference>
<dbReference type="InterPro" id="IPR000531">
    <property type="entry name" value="Beta-barrel_TonB"/>
</dbReference>
<dbReference type="SUPFAM" id="SSF56935">
    <property type="entry name" value="Porins"/>
    <property type="match status" value="1"/>
</dbReference>
<accession>A0ABT2DG57</accession>
<evidence type="ECO:0000259" key="14">
    <source>
        <dbReference type="Pfam" id="PF07715"/>
    </source>
</evidence>
<evidence type="ECO:0000256" key="10">
    <source>
        <dbReference type="PROSITE-ProRule" id="PRU01360"/>
    </source>
</evidence>
<keyword evidence="16" id="KW-1185">Reference proteome</keyword>
<evidence type="ECO:0000313" key="16">
    <source>
        <dbReference type="Proteomes" id="UP001206126"/>
    </source>
</evidence>
<evidence type="ECO:0000256" key="4">
    <source>
        <dbReference type="ARBA" id="ARBA00022452"/>
    </source>
</evidence>